<dbReference type="EMBL" id="CAKOGP040000002">
    <property type="protein sequence ID" value="CAJ1920882.1"/>
    <property type="molecule type" value="Genomic_DNA"/>
</dbReference>
<name>A0AAD2CC62_9STRA</name>
<protein>
    <submittedName>
        <fullName evidence="1">Uncharacterized protein</fullName>
    </submittedName>
</protein>
<sequence>MPPSDDKAKYCYEDPDTWSYLADRKLKNADLLIKIPRRSSIKQNGAPRRVSISRGVEIQINLPGKGDPITRRRSIEFSETNSIEEYKSCEDPFDNIWFNKDEYDDIRSSNRKIVKCVERGTDKNFCVRGLESMMDDVQQVRRRNSIDAVLTEQEAQRDSGVYDEEKLSESYRRTSMASQAQAAGRAETDTADIQLYLQSALMLLRRMSV</sequence>
<dbReference type="AlphaFoldDB" id="A0AAD2CC62"/>
<keyword evidence="2" id="KW-1185">Reference proteome</keyword>
<organism evidence="1 2">
    <name type="scientific">Cylindrotheca closterium</name>
    <dbReference type="NCBI Taxonomy" id="2856"/>
    <lineage>
        <taxon>Eukaryota</taxon>
        <taxon>Sar</taxon>
        <taxon>Stramenopiles</taxon>
        <taxon>Ochrophyta</taxon>
        <taxon>Bacillariophyta</taxon>
        <taxon>Bacillariophyceae</taxon>
        <taxon>Bacillariophycidae</taxon>
        <taxon>Bacillariales</taxon>
        <taxon>Bacillariaceae</taxon>
        <taxon>Cylindrotheca</taxon>
    </lineage>
</organism>
<gene>
    <name evidence="1" type="ORF">CYCCA115_LOCUS906</name>
</gene>
<comment type="caution">
    <text evidence="1">The sequence shown here is derived from an EMBL/GenBank/DDBJ whole genome shotgun (WGS) entry which is preliminary data.</text>
</comment>
<evidence type="ECO:0000313" key="2">
    <source>
        <dbReference type="Proteomes" id="UP001295423"/>
    </source>
</evidence>
<reference evidence="1" key="1">
    <citation type="submission" date="2023-08" db="EMBL/GenBank/DDBJ databases">
        <authorList>
            <person name="Audoor S."/>
            <person name="Bilcke G."/>
        </authorList>
    </citation>
    <scope>NUCLEOTIDE SEQUENCE</scope>
</reference>
<dbReference type="Proteomes" id="UP001295423">
    <property type="component" value="Unassembled WGS sequence"/>
</dbReference>
<proteinExistence type="predicted"/>
<accession>A0AAD2CC62</accession>
<evidence type="ECO:0000313" key="1">
    <source>
        <dbReference type="EMBL" id="CAJ1920882.1"/>
    </source>
</evidence>